<accession>A0A7J5AZ97</accession>
<keyword evidence="4" id="KW-1185">Reference proteome</keyword>
<reference evidence="3 4" key="1">
    <citation type="submission" date="2019-09" db="EMBL/GenBank/DDBJ databases">
        <title>Phylogeny of genus Pseudoclavibacter and closely related genus.</title>
        <authorList>
            <person name="Li Y."/>
        </authorList>
    </citation>
    <scope>NUCLEOTIDE SEQUENCE [LARGE SCALE GENOMIC DNA]</scope>
    <source>
        <strain evidence="3 4">THG-MD12</strain>
    </source>
</reference>
<feature type="transmembrane region" description="Helical" evidence="1">
    <location>
        <begin position="23"/>
        <end position="44"/>
    </location>
</feature>
<dbReference type="AlphaFoldDB" id="A0A7J5AZ97"/>
<comment type="caution">
    <text evidence="3">The sequence shown here is derived from an EMBL/GenBank/DDBJ whole genome shotgun (WGS) entry which is preliminary data.</text>
</comment>
<dbReference type="OrthoDB" id="9812729at2"/>
<evidence type="ECO:0000313" key="4">
    <source>
        <dbReference type="Proteomes" id="UP000490386"/>
    </source>
</evidence>
<dbReference type="InterPro" id="IPR002881">
    <property type="entry name" value="DUF58"/>
</dbReference>
<keyword evidence="1" id="KW-1133">Transmembrane helix</keyword>
<evidence type="ECO:0000259" key="2">
    <source>
        <dbReference type="Pfam" id="PF01882"/>
    </source>
</evidence>
<evidence type="ECO:0000256" key="1">
    <source>
        <dbReference type="SAM" id="Phobius"/>
    </source>
</evidence>
<organism evidence="3 4">
    <name type="scientific">Pseudoclavibacter terrae</name>
    <dbReference type="NCBI Taxonomy" id="1530195"/>
    <lineage>
        <taxon>Bacteria</taxon>
        <taxon>Bacillati</taxon>
        <taxon>Actinomycetota</taxon>
        <taxon>Actinomycetes</taxon>
        <taxon>Micrococcales</taxon>
        <taxon>Microbacteriaceae</taxon>
        <taxon>Pseudoclavibacter</taxon>
    </lineage>
</organism>
<proteinExistence type="predicted"/>
<dbReference type="RefSeq" id="WP_151424589.1">
    <property type="nucleotide sequence ID" value="NZ_CANKVH010000005.1"/>
</dbReference>
<keyword evidence="1" id="KW-0812">Transmembrane</keyword>
<protein>
    <submittedName>
        <fullName evidence="3">DUF58 domain-containing protein</fullName>
    </submittedName>
</protein>
<name>A0A7J5AZ97_9MICO</name>
<feature type="transmembrane region" description="Helical" evidence="1">
    <location>
        <begin position="50"/>
        <end position="72"/>
    </location>
</feature>
<keyword evidence="1" id="KW-0472">Membrane</keyword>
<dbReference type="Proteomes" id="UP000490386">
    <property type="component" value="Unassembled WGS sequence"/>
</dbReference>
<evidence type="ECO:0000313" key="3">
    <source>
        <dbReference type="EMBL" id="KAB1636877.1"/>
    </source>
</evidence>
<feature type="domain" description="DUF58" evidence="2">
    <location>
        <begin position="215"/>
        <end position="301"/>
    </location>
</feature>
<sequence length="407" mass="44291">MTDAHESTDADIADRDRLTIGDAIRCVTPLGWIVLVSGVLLLAAGTVFGWLELIGIGGVLVGVFAAAVPFTIGRESFGVQVDLEPRRVRVGDRALGRLQVTNLGERRVLPTRLALPVGHATAEFSVPQLAPDETHEDLFAVPTTRRAVIEAGPARSLRGDPIGLLERATRWTGVLELFVHPRTVRITAQVAGLLRDLEGVTGERITDDDLAFHALRPYEPGDDRRNIHWRTSARTGLLMVRQFQETRRSQANVLQTLETSAYASEEEFELGVEVLASLAQELIRSGVALSAMTQSGRLPTRAVSSMLDGTSRLQPHATAAPSLRDFVALSVRRLPQASIVFLVCGSATTDAQLGQLQSVFAADVTLVVFRCAIGHPASRTRLRETVVCTVPDLDDLPRLVRETRVRT</sequence>
<gene>
    <name evidence="3" type="ORF">F8O03_15075</name>
</gene>
<dbReference type="PANTHER" id="PTHR34351:SF1">
    <property type="entry name" value="SLR1927 PROTEIN"/>
    <property type="match status" value="1"/>
</dbReference>
<dbReference type="PANTHER" id="PTHR34351">
    <property type="entry name" value="SLR1927 PROTEIN-RELATED"/>
    <property type="match status" value="1"/>
</dbReference>
<dbReference type="EMBL" id="WBJX01000005">
    <property type="protein sequence ID" value="KAB1636877.1"/>
    <property type="molecule type" value="Genomic_DNA"/>
</dbReference>
<dbReference type="Pfam" id="PF01882">
    <property type="entry name" value="DUF58"/>
    <property type="match status" value="1"/>
</dbReference>